<accession>A0A833S8C5</accession>
<dbReference type="EMBL" id="WNWW01000778">
    <property type="protein sequence ID" value="KAF3422088.1"/>
    <property type="molecule type" value="Genomic_DNA"/>
</dbReference>
<name>A0A833S8C5_9HYME</name>
<evidence type="ECO:0000313" key="2">
    <source>
        <dbReference type="Proteomes" id="UP000655588"/>
    </source>
</evidence>
<gene>
    <name evidence="1" type="ORF">E2986_12988</name>
</gene>
<reference evidence="1" key="1">
    <citation type="submission" date="2019-11" db="EMBL/GenBank/DDBJ databases">
        <title>The nuclear and mitochondrial genomes of Frieseomelitta varia - a highly eusocial stingless bee (Meliponini) with a permanently sterile worker caste.</title>
        <authorList>
            <person name="Freitas F.C.P."/>
            <person name="Lourenco A.P."/>
            <person name="Nunes F.M.F."/>
            <person name="Paschoal A.R."/>
            <person name="Abreu F.C.P."/>
            <person name="Barbin F.O."/>
            <person name="Bataglia L."/>
            <person name="Cardoso-Junior C.A.M."/>
            <person name="Cervoni M.S."/>
            <person name="Silva S.R."/>
            <person name="Dalarmi F."/>
            <person name="Del Lama M.A."/>
            <person name="Depintor T.S."/>
            <person name="Ferreira K.M."/>
            <person name="Goria P.S."/>
            <person name="Jaskot M.C."/>
            <person name="Lago D.C."/>
            <person name="Luna-Lucena D."/>
            <person name="Moda L.M."/>
            <person name="Nascimento L."/>
            <person name="Pedrino M."/>
            <person name="Rabico F.O."/>
            <person name="Sanches F.C."/>
            <person name="Santos D.E."/>
            <person name="Santos C.G."/>
            <person name="Vieira J."/>
            <person name="Lopes T.F."/>
            <person name="Barchuk A.R."/>
            <person name="Hartfelder K."/>
            <person name="Simoes Z.L.P."/>
            <person name="Bitondi M.M.G."/>
            <person name="Pinheiro D.G."/>
        </authorList>
    </citation>
    <scope>NUCLEOTIDE SEQUENCE</scope>
    <source>
        <strain evidence="1">USP_RPSP 00005682</strain>
        <tissue evidence="1">Whole individual</tissue>
    </source>
</reference>
<dbReference type="Proteomes" id="UP000655588">
    <property type="component" value="Unassembled WGS sequence"/>
</dbReference>
<keyword evidence="2" id="KW-1185">Reference proteome</keyword>
<proteinExistence type="predicted"/>
<dbReference type="Pfam" id="PF21045">
    <property type="entry name" value="INT10"/>
    <property type="match status" value="1"/>
</dbReference>
<organism evidence="1 2">
    <name type="scientific">Frieseomelitta varia</name>
    <dbReference type="NCBI Taxonomy" id="561572"/>
    <lineage>
        <taxon>Eukaryota</taxon>
        <taxon>Metazoa</taxon>
        <taxon>Ecdysozoa</taxon>
        <taxon>Arthropoda</taxon>
        <taxon>Hexapoda</taxon>
        <taxon>Insecta</taxon>
        <taxon>Pterygota</taxon>
        <taxon>Neoptera</taxon>
        <taxon>Endopterygota</taxon>
        <taxon>Hymenoptera</taxon>
        <taxon>Apocrita</taxon>
        <taxon>Aculeata</taxon>
        <taxon>Apoidea</taxon>
        <taxon>Anthophila</taxon>
        <taxon>Apidae</taxon>
        <taxon>Frieseomelitta</taxon>
    </lineage>
</organism>
<dbReference type="AlphaFoldDB" id="A0A833S8C5"/>
<comment type="caution">
    <text evidence="1">The sequence shown here is derived from an EMBL/GenBank/DDBJ whole genome shotgun (WGS) entry which is preliminary data.</text>
</comment>
<protein>
    <submittedName>
        <fullName evidence="1">Uncharacterized protein</fullName>
    </submittedName>
</protein>
<dbReference type="GO" id="GO:0032039">
    <property type="term" value="C:integrator complex"/>
    <property type="evidence" value="ECO:0007669"/>
    <property type="project" value="InterPro"/>
</dbReference>
<dbReference type="GO" id="GO:0016180">
    <property type="term" value="P:snRNA processing"/>
    <property type="evidence" value="ECO:0007669"/>
    <property type="project" value="InterPro"/>
</dbReference>
<dbReference type="InterPro" id="IPR026164">
    <property type="entry name" value="Int_cplx_su10"/>
</dbReference>
<sequence>MLEKTSNADNNQLSKEDYLIMRAKDALPIDIYAAKSWLITARSLFPHSAKVQNLIIDIFW</sequence>
<evidence type="ECO:0000313" key="1">
    <source>
        <dbReference type="EMBL" id="KAF3422088.1"/>
    </source>
</evidence>